<protein>
    <submittedName>
        <fullName evidence="1">Uncharacterized protein</fullName>
    </submittedName>
</protein>
<keyword evidence="2" id="KW-1185">Reference proteome</keyword>
<proteinExistence type="predicted"/>
<evidence type="ECO:0000313" key="1">
    <source>
        <dbReference type="EMBL" id="MBD2528548.1"/>
    </source>
</evidence>
<name>A0ABR8DGX8_9NOSO</name>
<reference evidence="1 2" key="1">
    <citation type="journal article" date="2020" name="ISME J.">
        <title>Comparative genomics reveals insights into cyanobacterial evolution and habitat adaptation.</title>
        <authorList>
            <person name="Chen M.Y."/>
            <person name="Teng W.K."/>
            <person name="Zhao L."/>
            <person name="Hu C.X."/>
            <person name="Zhou Y.K."/>
            <person name="Han B.P."/>
            <person name="Song L.R."/>
            <person name="Shu W.S."/>
        </authorList>
    </citation>
    <scope>NUCLEOTIDE SEQUENCE [LARGE SCALE GENOMIC DNA]</scope>
    <source>
        <strain evidence="1 2">FACHB-838</strain>
    </source>
</reference>
<organism evidence="1 2">
    <name type="scientific">Nostoc flagelliforme FACHB-838</name>
    <dbReference type="NCBI Taxonomy" id="2692904"/>
    <lineage>
        <taxon>Bacteria</taxon>
        <taxon>Bacillati</taxon>
        <taxon>Cyanobacteriota</taxon>
        <taxon>Cyanophyceae</taxon>
        <taxon>Nostocales</taxon>
        <taxon>Nostocaceae</taxon>
        <taxon>Nostoc</taxon>
    </lineage>
</organism>
<comment type="caution">
    <text evidence="1">The sequence shown here is derived from an EMBL/GenBank/DDBJ whole genome shotgun (WGS) entry which is preliminary data.</text>
</comment>
<gene>
    <name evidence="1" type="ORF">H6G97_02820</name>
</gene>
<accession>A0ABR8DGX8</accession>
<dbReference type="EMBL" id="JACJSI010000003">
    <property type="protein sequence ID" value="MBD2528548.1"/>
    <property type="molecule type" value="Genomic_DNA"/>
</dbReference>
<dbReference type="Proteomes" id="UP000623440">
    <property type="component" value="Unassembled WGS sequence"/>
</dbReference>
<evidence type="ECO:0000313" key="2">
    <source>
        <dbReference type="Proteomes" id="UP000623440"/>
    </source>
</evidence>
<sequence>MSRLLEKDDLLIVEGHANPDEIGRCAILHAQIVLIGVFLPTNHGEFALV</sequence>